<sequence>MPPSMFGPKIHLRSTSIVLQAVIAVIANSGDKLVRQKREWILPPKPLTENIDYTEMEFIAKIRSDVETSDKIEYSLEGIGANQKPFNVFVVDPDTGFIRVTQKLDRELIDTYTVSDTGYKDGSDAEKKIDIRIKVVDENDNPPVFGEIKPGNVNELSIAGTSVMKITATDADESGNENSQIVYTILEQNPPHGMFDIKNDGTIFVKSAALDREVKHGLHPQSQ</sequence>
<evidence type="ECO:0000256" key="5">
    <source>
        <dbReference type="ARBA" id="ARBA00022723"/>
    </source>
</evidence>
<keyword evidence="6" id="KW-0677">Repeat</keyword>
<dbReference type="Proteomes" id="UP000694565">
    <property type="component" value="Unplaced"/>
</dbReference>
<keyword evidence="10" id="KW-1133">Transmembrane helix</keyword>
<keyword evidence="5" id="KW-0479">Metal-binding</keyword>
<evidence type="ECO:0000256" key="12">
    <source>
        <dbReference type="ARBA" id="ARBA00023180"/>
    </source>
</evidence>
<dbReference type="FunFam" id="2.60.40.60:FF:000068">
    <property type="entry name" value="Desmoglein 1"/>
    <property type="match status" value="1"/>
</dbReference>
<dbReference type="PANTHER" id="PTHR24025">
    <property type="entry name" value="DESMOGLEIN FAMILY MEMBER"/>
    <property type="match status" value="1"/>
</dbReference>
<dbReference type="Pfam" id="PF00028">
    <property type="entry name" value="Cadherin"/>
    <property type="match status" value="1"/>
</dbReference>
<keyword evidence="4" id="KW-0812">Transmembrane</keyword>
<keyword evidence="16" id="KW-1185">Reference proteome</keyword>
<keyword evidence="3" id="KW-1003">Cell membrane</keyword>
<reference evidence="15" key="1">
    <citation type="submission" date="2025-08" db="UniProtKB">
        <authorList>
            <consortium name="Ensembl"/>
        </authorList>
    </citation>
    <scope>IDENTIFICATION</scope>
</reference>
<feature type="domain" description="Cadherin" evidence="14">
    <location>
        <begin position="145"/>
        <end position="219"/>
    </location>
</feature>
<name>A0A8C3AH88_CYCLU</name>
<dbReference type="GO" id="GO:0009653">
    <property type="term" value="P:anatomical structure morphogenesis"/>
    <property type="evidence" value="ECO:0007669"/>
    <property type="project" value="UniProtKB-ARBA"/>
</dbReference>
<proteinExistence type="predicted"/>
<evidence type="ECO:0000259" key="14">
    <source>
        <dbReference type="PROSITE" id="PS50268"/>
    </source>
</evidence>
<evidence type="ECO:0000256" key="10">
    <source>
        <dbReference type="ARBA" id="ARBA00022989"/>
    </source>
</evidence>
<evidence type="ECO:0000256" key="3">
    <source>
        <dbReference type="ARBA" id="ARBA00022475"/>
    </source>
</evidence>
<dbReference type="GO" id="GO:0007156">
    <property type="term" value="P:homophilic cell adhesion via plasma membrane adhesion molecules"/>
    <property type="evidence" value="ECO:0007669"/>
    <property type="project" value="InterPro"/>
</dbReference>
<evidence type="ECO:0000313" key="15">
    <source>
        <dbReference type="Ensembl" id="ENSCLMP00005042343.1"/>
    </source>
</evidence>
<dbReference type="CDD" id="cd11304">
    <property type="entry name" value="Cadherin_repeat"/>
    <property type="match status" value="2"/>
</dbReference>
<dbReference type="FunFam" id="2.60.40.60:FF:000011">
    <property type="entry name" value="Cadherin 1"/>
    <property type="match status" value="1"/>
</dbReference>
<protein>
    <recommendedName>
        <fullName evidence="14">Cadherin domain-containing protein</fullName>
    </recommendedName>
</protein>
<reference evidence="15" key="2">
    <citation type="submission" date="2025-09" db="UniProtKB">
        <authorList>
            <consortium name="Ensembl"/>
        </authorList>
    </citation>
    <scope>IDENTIFICATION</scope>
</reference>
<dbReference type="GeneTree" id="ENSGT01030000234624"/>
<evidence type="ECO:0000256" key="8">
    <source>
        <dbReference type="ARBA" id="ARBA00022889"/>
    </source>
</evidence>
<dbReference type="Ensembl" id="ENSCLMT00005043867.1">
    <property type="protein sequence ID" value="ENSCLMP00005042343.1"/>
    <property type="gene ID" value="ENSCLMG00005019732.1"/>
</dbReference>
<dbReference type="PRINTS" id="PR00205">
    <property type="entry name" value="CADHERIN"/>
</dbReference>
<accession>A0A8C3AH88</accession>
<dbReference type="GO" id="GO:0005886">
    <property type="term" value="C:plasma membrane"/>
    <property type="evidence" value="ECO:0007669"/>
    <property type="project" value="UniProtKB-SubCell"/>
</dbReference>
<dbReference type="PROSITE" id="PS50268">
    <property type="entry name" value="CADHERIN_2"/>
    <property type="match status" value="2"/>
</dbReference>
<dbReference type="PROSITE" id="PS00232">
    <property type="entry name" value="CADHERIN_1"/>
    <property type="match status" value="1"/>
</dbReference>
<dbReference type="InterPro" id="IPR015919">
    <property type="entry name" value="Cadherin-like_sf"/>
</dbReference>
<keyword evidence="9" id="KW-0965">Cell junction</keyword>
<evidence type="ECO:0000256" key="6">
    <source>
        <dbReference type="ARBA" id="ARBA00022737"/>
    </source>
</evidence>
<evidence type="ECO:0000313" key="16">
    <source>
        <dbReference type="Proteomes" id="UP000694565"/>
    </source>
</evidence>
<evidence type="ECO:0000256" key="11">
    <source>
        <dbReference type="ARBA" id="ARBA00023136"/>
    </source>
</evidence>
<dbReference type="Gene3D" id="2.60.40.60">
    <property type="entry name" value="Cadherins"/>
    <property type="match status" value="2"/>
</dbReference>
<evidence type="ECO:0000256" key="4">
    <source>
        <dbReference type="ARBA" id="ARBA00022692"/>
    </source>
</evidence>
<keyword evidence="11" id="KW-0472">Membrane</keyword>
<comment type="subcellular location">
    <subcellularLocation>
        <location evidence="2">Cell junction</location>
        <location evidence="2">Desmosome</location>
    </subcellularLocation>
    <subcellularLocation>
        <location evidence="1">Cell membrane</location>
    </subcellularLocation>
</comment>
<keyword evidence="12" id="KW-0325">Glycoprotein</keyword>
<evidence type="ECO:0000256" key="9">
    <source>
        <dbReference type="ARBA" id="ARBA00022949"/>
    </source>
</evidence>
<dbReference type="GO" id="GO:0030057">
    <property type="term" value="C:desmosome"/>
    <property type="evidence" value="ECO:0007669"/>
    <property type="project" value="UniProtKB-SubCell"/>
</dbReference>
<dbReference type="InterPro" id="IPR002126">
    <property type="entry name" value="Cadherin-like_dom"/>
</dbReference>
<dbReference type="PANTHER" id="PTHR24025:SF29">
    <property type="entry name" value="DESMOGLEIN-2-LIKE-RELATED"/>
    <property type="match status" value="1"/>
</dbReference>
<organism evidence="15 16">
    <name type="scientific">Cyclopterus lumpus</name>
    <name type="common">Lumpsucker</name>
    <dbReference type="NCBI Taxonomy" id="8103"/>
    <lineage>
        <taxon>Eukaryota</taxon>
        <taxon>Metazoa</taxon>
        <taxon>Chordata</taxon>
        <taxon>Craniata</taxon>
        <taxon>Vertebrata</taxon>
        <taxon>Euteleostomi</taxon>
        <taxon>Actinopterygii</taxon>
        <taxon>Neopterygii</taxon>
        <taxon>Teleostei</taxon>
        <taxon>Neoteleostei</taxon>
        <taxon>Acanthomorphata</taxon>
        <taxon>Eupercaria</taxon>
        <taxon>Perciformes</taxon>
        <taxon>Cottioidei</taxon>
        <taxon>Cottales</taxon>
        <taxon>Cyclopteridae</taxon>
        <taxon>Cyclopterus</taxon>
    </lineage>
</organism>
<dbReference type="GO" id="GO:0005509">
    <property type="term" value="F:calcium ion binding"/>
    <property type="evidence" value="ECO:0007669"/>
    <property type="project" value="UniProtKB-UniRule"/>
</dbReference>
<dbReference type="AlphaFoldDB" id="A0A8C3AH88"/>
<evidence type="ECO:0000256" key="7">
    <source>
        <dbReference type="ARBA" id="ARBA00022837"/>
    </source>
</evidence>
<dbReference type="SUPFAM" id="SSF49313">
    <property type="entry name" value="Cadherin-like"/>
    <property type="match status" value="2"/>
</dbReference>
<keyword evidence="8" id="KW-0130">Cell adhesion</keyword>
<evidence type="ECO:0000256" key="2">
    <source>
        <dbReference type="ARBA" id="ARBA00004568"/>
    </source>
</evidence>
<dbReference type="InterPro" id="IPR020894">
    <property type="entry name" value="Cadherin_CS"/>
</dbReference>
<dbReference type="SMART" id="SM00112">
    <property type="entry name" value="CA"/>
    <property type="match status" value="1"/>
</dbReference>
<evidence type="ECO:0000256" key="13">
    <source>
        <dbReference type="PROSITE-ProRule" id="PRU00043"/>
    </source>
</evidence>
<keyword evidence="7 13" id="KW-0106">Calcium</keyword>
<evidence type="ECO:0000256" key="1">
    <source>
        <dbReference type="ARBA" id="ARBA00004236"/>
    </source>
</evidence>
<dbReference type="InterPro" id="IPR050971">
    <property type="entry name" value="Cadherin-domain_protein"/>
</dbReference>
<feature type="domain" description="Cadherin" evidence="14">
    <location>
        <begin position="65"/>
        <end position="145"/>
    </location>
</feature>